<reference evidence="1 2" key="1">
    <citation type="submission" date="2018-09" db="EMBL/GenBank/DDBJ databases">
        <title>Genome sequencing of strain 6GH32-13.</title>
        <authorList>
            <person name="Weon H.-Y."/>
            <person name="Heo J."/>
            <person name="Kwon S.-W."/>
        </authorList>
    </citation>
    <scope>NUCLEOTIDE SEQUENCE [LARGE SCALE GENOMIC DNA]</scope>
    <source>
        <strain evidence="1 2">5GH32-13</strain>
    </source>
</reference>
<evidence type="ECO:0000313" key="2">
    <source>
        <dbReference type="Proteomes" id="UP000263900"/>
    </source>
</evidence>
<dbReference type="Gene3D" id="2.70.70.10">
    <property type="entry name" value="Glucose Permease (Domain IIA)"/>
    <property type="match status" value="1"/>
</dbReference>
<dbReference type="KEGG" id="pseg:D3H65_25760"/>
<dbReference type="EMBL" id="CP032157">
    <property type="protein sequence ID" value="AXY77179.1"/>
    <property type="molecule type" value="Genomic_DNA"/>
</dbReference>
<organism evidence="1 2">
    <name type="scientific">Paraflavitalea soli</name>
    <dbReference type="NCBI Taxonomy" id="2315862"/>
    <lineage>
        <taxon>Bacteria</taxon>
        <taxon>Pseudomonadati</taxon>
        <taxon>Bacteroidota</taxon>
        <taxon>Chitinophagia</taxon>
        <taxon>Chitinophagales</taxon>
        <taxon>Chitinophagaceae</taxon>
        <taxon>Paraflavitalea</taxon>
    </lineage>
</organism>
<name>A0A3B7MVC2_9BACT</name>
<evidence type="ECO:0000313" key="1">
    <source>
        <dbReference type="EMBL" id="AXY77179.1"/>
    </source>
</evidence>
<evidence type="ECO:0008006" key="3">
    <source>
        <dbReference type="Google" id="ProtNLM"/>
    </source>
</evidence>
<sequence length="151" mass="17764">MDFRSIFLIFLSLFLVNKFYGQSRQDSLWFKDRPITHGFIIRLDKSIEQKSIVFYSSSDSVFNVMRGKVLVITNTDSLFDVAIVQKKTVVFYYGLTKINIAEGEYISEGQFIGQIPYDGFTGKYILSMRMRKNDQFLSHDDFLFKIRKYVK</sequence>
<dbReference type="InterPro" id="IPR011055">
    <property type="entry name" value="Dup_hybrid_motif"/>
</dbReference>
<accession>A0A3B7MVC2</accession>
<gene>
    <name evidence="1" type="ORF">D3H65_25760</name>
</gene>
<protein>
    <recommendedName>
        <fullName evidence="3">M23 family peptidase</fullName>
    </recommendedName>
</protein>
<dbReference type="AlphaFoldDB" id="A0A3B7MVC2"/>
<keyword evidence="2" id="KW-1185">Reference proteome</keyword>
<dbReference type="Proteomes" id="UP000263900">
    <property type="component" value="Chromosome"/>
</dbReference>
<proteinExistence type="predicted"/>